<gene>
    <name evidence="3" type="ORF">FJV41_35300</name>
</gene>
<keyword evidence="2" id="KW-0472">Membrane</keyword>
<evidence type="ECO:0000256" key="1">
    <source>
        <dbReference type="SAM" id="MobiDB-lite"/>
    </source>
</evidence>
<evidence type="ECO:0000313" key="3">
    <source>
        <dbReference type="EMBL" id="TQF11241.1"/>
    </source>
</evidence>
<dbReference type="AlphaFoldDB" id="A0A540WQE7"/>
<name>A0A540WQE7_9BACT</name>
<keyword evidence="4" id="KW-1185">Reference proteome</keyword>
<organism evidence="3 4">
    <name type="scientific">Myxococcus llanfairpwllgwyngyllgogerychwyrndrobwllllantysiliogogogochensis</name>
    <dbReference type="NCBI Taxonomy" id="2590453"/>
    <lineage>
        <taxon>Bacteria</taxon>
        <taxon>Pseudomonadati</taxon>
        <taxon>Myxococcota</taxon>
        <taxon>Myxococcia</taxon>
        <taxon>Myxococcales</taxon>
        <taxon>Cystobacterineae</taxon>
        <taxon>Myxococcaceae</taxon>
        <taxon>Myxococcus</taxon>
    </lineage>
</organism>
<evidence type="ECO:0000313" key="4">
    <source>
        <dbReference type="Proteomes" id="UP000315369"/>
    </source>
</evidence>
<keyword evidence="2" id="KW-1133">Transmembrane helix</keyword>
<dbReference type="OrthoDB" id="5502392at2"/>
<dbReference type="EMBL" id="VIFM01000201">
    <property type="protein sequence ID" value="TQF11241.1"/>
    <property type="molecule type" value="Genomic_DNA"/>
</dbReference>
<proteinExistence type="predicted"/>
<feature type="transmembrane region" description="Helical" evidence="2">
    <location>
        <begin position="194"/>
        <end position="214"/>
    </location>
</feature>
<sequence length="454" mass="50093">MSERNRTGAVVPESRPSEGDLRRRLEGRVELIESALRRYRMLERTLDSRGWRRTLQDEPSLIQDVLEVEPTLLEALERTERRGEQEGWPEGSSIPKTASRVREVRERMAMRVRDALLTRGLVTESLSLEEKLRELKEVCAQEVSLQRTPTEPFALRIASVGRAPQYVVAFVFVLAALGLGVGILWLLLLGSTGVALVGGTLALVALLMGTVTLLRMKAPGVVWLTPERVVWMPPGDEPPVAVRLDSLEEGGLQLEDGGGALSLRGDHFIRLTRFDGASADRLRVLLELFRDARVRAQAARVDRRVELLTFSALLRRKGTWSSGQAVLLGRGVFFLPDPDAGAALLHAATGRRLLSSVELECVLEGLCWQPESELDAYLVRATVATGGAAWSSQDARVARDIPLEQEVHITRGEEVLVGNVGLTKRELAYRLVHAWSEGLQDSSEDVQPKLSSGS</sequence>
<protein>
    <submittedName>
        <fullName evidence="3">Uncharacterized protein</fullName>
    </submittedName>
</protein>
<feature type="region of interest" description="Disordered" evidence="1">
    <location>
        <begin position="1"/>
        <end position="20"/>
    </location>
</feature>
<dbReference type="Proteomes" id="UP000315369">
    <property type="component" value="Unassembled WGS sequence"/>
</dbReference>
<reference evidence="3 4" key="1">
    <citation type="submission" date="2019-06" db="EMBL/GenBank/DDBJ databases">
        <authorList>
            <person name="Livingstone P."/>
            <person name="Whitworth D."/>
        </authorList>
    </citation>
    <scope>NUCLEOTIDE SEQUENCE [LARGE SCALE GENOMIC DNA]</scope>
    <source>
        <strain evidence="3 4">AM401</strain>
    </source>
</reference>
<comment type="caution">
    <text evidence="3">The sequence shown here is derived from an EMBL/GenBank/DDBJ whole genome shotgun (WGS) entry which is preliminary data.</text>
</comment>
<dbReference type="RefSeq" id="WP_141647002.1">
    <property type="nucleotide sequence ID" value="NZ_VIFM01000201.1"/>
</dbReference>
<keyword evidence="2" id="KW-0812">Transmembrane</keyword>
<accession>A0A540WQE7</accession>
<evidence type="ECO:0000256" key="2">
    <source>
        <dbReference type="SAM" id="Phobius"/>
    </source>
</evidence>
<feature type="transmembrane region" description="Helical" evidence="2">
    <location>
        <begin position="166"/>
        <end position="188"/>
    </location>
</feature>